<dbReference type="EMBL" id="KL198042">
    <property type="protein sequence ID" value="KDQ13650.1"/>
    <property type="molecule type" value="Genomic_DNA"/>
</dbReference>
<dbReference type="AlphaFoldDB" id="A0A067MG07"/>
<dbReference type="PROSITE" id="PS50011">
    <property type="entry name" value="PROTEIN_KINASE_DOM"/>
    <property type="match status" value="1"/>
</dbReference>
<dbReference type="InterPro" id="IPR051681">
    <property type="entry name" value="Ser/Thr_Kinases-Pseudokinases"/>
</dbReference>
<evidence type="ECO:0000313" key="2">
    <source>
        <dbReference type="EMBL" id="KDQ13650.1"/>
    </source>
</evidence>
<reference evidence="3" key="1">
    <citation type="journal article" date="2014" name="Proc. Natl. Acad. Sci. U.S.A.">
        <title>Extensive sampling of basidiomycete genomes demonstrates inadequacy of the white-rot/brown-rot paradigm for wood decay fungi.</title>
        <authorList>
            <person name="Riley R."/>
            <person name="Salamov A.A."/>
            <person name="Brown D.W."/>
            <person name="Nagy L.G."/>
            <person name="Floudas D."/>
            <person name="Held B.W."/>
            <person name="Levasseur A."/>
            <person name="Lombard V."/>
            <person name="Morin E."/>
            <person name="Otillar R."/>
            <person name="Lindquist E.A."/>
            <person name="Sun H."/>
            <person name="LaButti K.M."/>
            <person name="Schmutz J."/>
            <person name="Jabbour D."/>
            <person name="Luo H."/>
            <person name="Baker S.E."/>
            <person name="Pisabarro A.G."/>
            <person name="Walton J.D."/>
            <person name="Blanchette R.A."/>
            <person name="Henrissat B."/>
            <person name="Martin F."/>
            <person name="Cullen D."/>
            <person name="Hibbett D.S."/>
            <person name="Grigoriev I.V."/>
        </authorList>
    </citation>
    <scope>NUCLEOTIDE SEQUENCE [LARGE SCALE GENOMIC DNA]</scope>
    <source>
        <strain evidence="3">FD-172 SS1</strain>
    </source>
</reference>
<dbReference type="InterPro" id="IPR011009">
    <property type="entry name" value="Kinase-like_dom_sf"/>
</dbReference>
<gene>
    <name evidence="2" type="ORF">BOTBODRAFT_84575</name>
</gene>
<dbReference type="InParanoid" id="A0A067MG07"/>
<protein>
    <recommendedName>
        <fullName evidence="1">Protein kinase domain-containing protein</fullName>
    </recommendedName>
</protein>
<dbReference type="PANTHER" id="PTHR44329:SF214">
    <property type="entry name" value="PROTEIN KINASE DOMAIN-CONTAINING PROTEIN"/>
    <property type="match status" value="1"/>
</dbReference>
<dbReference type="SUPFAM" id="SSF56112">
    <property type="entry name" value="Protein kinase-like (PK-like)"/>
    <property type="match status" value="1"/>
</dbReference>
<dbReference type="InterPro" id="IPR000719">
    <property type="entry name" value="Prot_kinase_dom"/>
</dbReference>
<keyword evidence="3" id="KW-1185">Reference proteome</keyword>
<sequence length="281" mass="31487">FPSYPLINEFEVKRVQSKPSSSGGFGDCWEGVFLGQQRVAMKCLRGHGDEDSMKKKLDREVRVWKNLRHPHILQFIGLGILGSTTYMLSPWMDNGNVLEYLSKNTSEDRLRLLLHVALGIQYLHNFDPIVVHGDLKGSNIFVSSSGDAVIADFGLSEMILAGAEQSNSTTFYTAGSRRWQAPELIQAETKAQAQRTTASDIFAFGRVMAELYTLQVPFAEVQNEAELIKKITARELPRRPKDSSVVARGFDDHLWALIKDCCRYEPGRRPSANVVVARLQG</sequence>
<feature type="domain" description="Protein kinase" evidence="1">
    <location>
        <begin position="14"/>
        <end position="281"/>
    </location>
</feature>
<feature type="non-terminal residue" evidence="2">
    <location>
        <position position="1"/>
    </location>
</feature>
<dbReference type="Gene3D" id="1.10.510.10">
    <property type="entry name" value="Transferase(Phosphotransferase) domain 1"/>
    <property type="match status" value="1"/>
</dbReference>
<dbReference type="PANTHER" id="PTHR44329">
    <property type="entry name" value="SERINE/THREONINE-PROTEIN KINASE TNNI3K-RELATED"/>
    <property type="match status" value="1"/>
</dbReference>
<evidence type="ECO:0000313" key="3">
    <source>
        <dbReference type="Proteomes" id="UP000027195"/>
    </source>
</evidence>
<dbReference type="HOGENOM" id="CLU_000288_7_18_1"/>
<dbReference type="Pfam" id="PF00069">
    <property type="entry name" value="Pkinase"/>
    <property type="match status" value="1"/>
</dbReference>
<dbReference type="InterPro" id="IPR008271">
    <property type="entry name" value="Ser/Thr_kinase_AS"/>
</dbReference>
<name>A0A067MG07_BOTB1</name>
<dbReference type="GO" id="GO:0004674">
    <property type="term" value="F:protein serine/threonine kinase activity"/>
    <property type="evidence" value="ECO:0007669"/>
    <property type="project" value="TreeGrafter"/>
</dbReference>
<evidence type="ECO:0000259" key="1">
    <source>
        <dbReference type="PROSITE" id="PS50011"/>
    </source>
</evidence>
<dbReference type="STRING" id="930990.A0A067MG07"/>
<proteinExistence type="predicted"/>
<dbReference type="Proteomes" id="UP000027195">
    <property type="component" value="Unassembled WGS sequence"/>
</dbReference>
<feature type="non-terminal residue" evidence="2">
    <location>
        <position position="281"/>
    </location>
</feature>
<dbReference type="SMART" id="SM00220">
    <property type="entry name" value="S_TKc"/>
    <property type="match status" value="1"/>
</dbReference>
<accession>A0A067MG07</accession>
<dbReference type="PIRSF" id="PIRSF000654">
    <property type="entry name" value="Integrin-linked_kinase"/>
    <property type="match status" value="1"/>
</dbReference>
<dbReference type="GO" id="GO:0005524">
    <property type="term" value="F:ATP binding"/>
    <property type="evidence" value="ECO:0007669"/>
    <property type="project" value="InterPro"/>
</dbReference>
<dbReference type="PROSITE" id="PS00108">
    <property type="entry name" value="PROTEIN_KINASE_ST"/>
    <property type="match status" value="1"/>
</dbReference>
<dbReference type="OrthoDB" id="5966500at2759"/>
<organism evidence="2 3">
    <name type="scientific">Botryobasidium botryosum (strain FD-172 SS1)</name>
    <dbReference type="NCBI Taxonomy" id="930990"/>
    <lineage>
        <taxon>Eukaryota</taxon>
        <taxon>Fungi</taxon>
        <taxon>Dikarya</taxon>
        <taxon>Basidiomycota</taxon>
        <taxon>Agaricomycotina</taxon>
        <taxon>Agaricomycetes</taxon>
        <taxon>Cantharellales</taxon>
        <taxon>Botryobasidiaceae</taxon>
        <taxon>Botryobasidium</taxon>
    </lineage>
</organism>